<dbReference type="EC" id="2.7.1.67" evidence="2"/>
<evidence type="ECO:0000256" key="1">
    <source>
        <dbReference type="ARBA" id="ARBA00004236"/>
    </source>
</evidence>
<evidence type="ECO:0000259" key="10">
    <source>
        <dbReference type="PROSITE" id="PS50290"/>
    </source>
</evidence>
<evidence type="ECO:0000313" key="11">
    <source>
        <dbReference type="EMBL" id="PWN87177.1"/>
    </source>
</evidence>
<dbReference type="InterPro" id="IPR000403">
    <property type="entry name" value="PI3/4_kinase_cat_dom"/>
</dbReference>
<sequence length="929" mass="102129">MAAASRGSVDDEEATPLLGSRTSTETAAAATTTTAEDLDARFKRWLDYVARLAKRGKGDRVESTASLLVSVFEKEPEDAQWSVAPPLVGTGKVDWDGFISQAAFQEQLFQVKRAITRGVHPKMIQTGSSGSYFARVLVDEEDEGDGAHLTTQEPGSELTDGNQKGQGRINGAQTRATGDHKHHRTRTVAVFKPNDEEPYGNLNPKRVLLRRYLWWAMGRPCLIPSFSYLSEVGASLLDDRLSLGIVPSTRLVALSSEAFSYPRADRERRLFREKMGSYQHFLSGYVNASTFLRAHPWPSRPRSLLEQDLEAENTAHGRARTRKGRAKRRRQAIKRKKERRGCLGPLFSCYFPSRDGVDDGQELGRDRLGDGNGEEEEEEEDDDDDEEEEEQGFVWTRELMQDFRLELEKLVCFDYLLRNTDRGLDNFMVKITKPAEGGQASSRLRLAAIDNSLAFPWKHPAGIRSYPWGWLYLPTDLIGGSFSDETRSAFISRLSDAAWWHTTTEQLHDLFQQDPHFDEAKFKGQMDVLRGQGYNLLQSLRNDDEGPLELCARTKQLVRQDHKELKRVQAEALQGAHLRLHPKPIVVLKQTGDMAPPPPISRTTSAEKKKPVQIASPAKKKATTTTTSAALDDLQPRSLPETTSAMPGPQRRPSAIDNVSSPTRRYRSETGEAGDGSGDAGEGDGGEEEEVGGGDEEEERRIGSAYREAGSGLGIDVLAEFDKRSSHSRASRRSRSKSKAPVRPRLKTALTAAPFFKGDESQHQQLPAVARRTYGSSGEAAMRSGGLMYDPTTSSSSSSSRAHNFQSIQAVVERANRPGPSATEDDDEAGAAADGDAESRMNMSIASLPGDSATRDSASGDGAFGAARTRTRGSSVGAWADDSSDTTWDEGAGGPARGARAPQEKLKLVVVERLEADEGVAWQTYLGLQ</sequence>
<dbReference type="AlphaFoldDB" id="A0A316YCH2"/>
<evidence type="ECO:0000256" key="2">
    <source>
        <dbReference type="ARBA" id="ARBA00012169"/>
    </source>
</evidence>
<dbReference type="GO" id="GO:0005802">
    <property type="term" value="C:trans-Golgi network"/>
    <property type="evidence" value="ECO:0007669"/>
    <property type="project" value="TreeGrafter"/>
</dbReference>
<dbReference type="GO" id="GO:0007032">
    <property type="term" value="P:endosome organization"/>
    <property type="evidence" value="ECO:0007669"/>
    <property type="project" value="TreeGrafter"/>
</dbReference>
<keyword evidence="6" id="KW-0418">Kinase</keyword>
<dbReference type="PROSITE" id="PS50290">
    <property type="entry name" value="PI3_4_KINASE_3"/>
    <property type="match status" value="1"/>
</dbReference>
<evidence type="ECO:0000256" key="8">
    <source>
        <dbReference type="ARBA" id="ARBA00023136"/>
    </source>
</evidence>
<keyword evidence="12" id="KW-1185">Reference proteome</keyword>
<dbReference type="GO" id="GO:0000329">
    <property type="term" value="C:fungal-type vacuole membrane"/>
    <property type="evidence" value="ECO:0007669"/>
    <property type="project" value="TreeGrafter"/>
</dbReference>
<dbReference type="GO" id="GO:0005886">
    <property type="term" value="C:plasma membrane"/>
    <property type="evidence" value="ECO:0007669"/>
    <property type="project" value="UniProtKB-SubCell"/>
</dbReference>
<feature type="compositionally biased region" description="Basic residues" evidence="9">
    <location>
        <begin position="317"/>
        <end position="337"/>
    </location>
</feature>
<gene>
    <name evidence="11" type="ORF">FA10DRAFT_281936</name>
</gene>
<dbReference type="Proteomes" id="UP000245768">
    <property type="component" value="Unassembled WGS sequence"/>
</dbReference>
<feature type="compositionally biased region" description="Basic residues" evidence="9">
    <location>
        <begin position="726"/>
        <end position="746"/>
    </location>
</feature>
<keyword evidence="3" id="KW-1003">Cell membrane</keyword>
<feature type="region of interest" description="Disordered" evidence="9">
    <location>
        <begin position="1"/>
        <end position="32"/>
    </location>
</feature>
<dbReference type="PANTHER" id="PTHR12865:SF1">
    <property type="entry name" value="PHOSPHATIDYLINOSITOL 4-KINASE TYPE 2"/>
    <property type="match status" value="1"/>
</dbReference>
<feature type="compositionally biased region" description="Acidic residues" evidence="9">
    <location>
        <begin position="681"/>
        <end position="698"/>
    </location>
</feature>
<dbReference type="GeneID" id="37045643"/>
<dbReference type="STRING" id="215250.A0A316YCH2"/>
<keyword evidence="8" id="KW-0472">Membrane</keyword>
<dbReference type="FunCoup" id="A0A316YCH2">
    <property type="interactions" value="145"/>
</dbReference>
<proteinExistence type="predicted"/>
<feature type="region of interest" description="Disordered" evidence="9">
    <location>
        <begin position="310"/>
        <end position="337"/>
    </location>
</feature>
<dbReference type="EMBL" id="KZ819641">
    <property type="protein sequence ID" value="PWN87177.1"/>
    <property type="molecule type" value="Genomic_DNA"/>
</dbReference>
<dbReference type="OrthoDB" id="3349449at2759"/>
<reference evidence="11 12" key="1">
    <citation type="journal article" date="2018" name="Mol. Biol. Evol.">
        <title>Broad Genomic Sampling Reveals a Smut Pathogenic Ancestry of the Fungal Clade Ustilaginomycotina.</title>
        <authorList>
            <person name="Kijpornyongpan T."/>
            <person name="Mondo S.J."/>
            <person name="Barry K."/>
            <person name="Sandor L."/>
            <person name="Lee J."/>
            <person name="Lipzen A."/>
            <person name="Pangilinan J."/>
            <person name="LaButti K."/>
            <person name="Hainaut M."/>
            <person name="Henrissat B."/>
            <person name="Grigoriev I.V."/>
            <person name="Spatafora J.W."/>
            <person name="Aime M.C."/>
        </authorList>
    </citation>
    <scope>NUCLEOTIDE SEQUENCE [LARGE SCALE GENOMIC DNA]</scope>
    <source>
        <strain evidence="11 12">MCA 4198</strain>
    </source>
</reference>
<dbReference type="GO" id="GO:0005524">
    <property type="term" value="F:ATP binding"/>
    <property type="evidence" value="ECO:0007669"/>
    <property type="project" value="UniProtKB-KW"/>
</dbReference>
<dbReference type="GO" id="GO:0005768">
    <property type="term" value="C:endosome"/>
    <property type="evidence" value="ECO:0007669"/>
    <property type="project" value="TreeGrafter"/>
</dbReference>
<dbReference type="InterPro" id="IPR039756">
    <property type="entry name" value="Lsb6/PI4K2"/>
</dbReference>
<evidence type="ECO:0000256" key="9">
    <source>
        <dbReference type="SAM" id="MobiDB-lite"/>
    </source>
</evidence>
<dbReference type="PANTHER" id="PTHR12865">
    <property type="entry name" value="PHOSPHATIDYLINOSITOL 4-KINASE TYPE-II"/>
    <property type="match status" value="1"/>
</dbReference>
<evidence type="ECO:0000256" key="5">
    <source>
        <dbReference type="ARBA" id="ARBA00022741"/>
    </source>
</evidence>
<feature type="domain" description="PI3K/PI4K catalytic" evidence="10">
    <location>
        <begin position="153"/>
        <end position="559"/>
    </location>
</feature>
<evidence type="ECO:0000256" key="6">
    <source>
        <dbReference type="ARBA" id="ARBA00022777"/>
    </source>
</evidence>
<feature type="compositionally biased region" description="Acidic residues" evidence="9">
    <location>
        <begin position="372"/>
        <end position="391"/>
    </location>
</feature>
<dbReference type="GO" id="GO:0004430">
    <property type="term" value="F:1-phosphatidylinositol 4-kinase activity"/>
    <property type="evidence" value="ECO:0007669"/>
    <property type="project" value="UniProtKB-EC"/>
</dbReference>
<feature type="compositionally biased region" description="Polar residues" evidence="9">
    <location>
        <begin position="149"/>
        <end position="176"/>
    </location>
</feature>
<evidence type="ECO:0000256" key="7">
    <source>
        <dbReference type="ARBA" id="ARBA00022840"/>
    </source>
</evidence>
<feature type="region of interest" description="Disordered" evidence="9">
    <location>
        <begin position="144"/>
        <end position="184"/>
    </location>
</feature>
<dbReference type="GO" id="GO:0046854">
    <property type="term" value="P:phosphatidylinositol phosphate biosynthetic process"/>
    <property type="evidence" value="ECO:0007669"/>
    <property type="project" value="TreeGrafter"/>
</dbReference>
<evidence type="ECO:0000313" key="12">
    <source>
        <dbReference type="Proteomes" id="UP000245768"/>
    </source>
</evidence>
<evidence type="ECO:0000256" key="4">
    <source>
        <dbReference type="ARBA" id="ARBA00022679"/>
    </source>
</evidence>
<feature type="compositionally biased region" description="Low complexity" evidence="9">
    <location>
        <begin position="856"/>
        <end position="867"/>
    </location>
</feature>
<feature type="region of interest" description="Disordered" evidence="9">
    <location>
        <begin position="589"/>
        <end position="903"/>
    </location>
</feature>
<name>A0A316YCH2_9BASI</name>
<organism evidence="11 12">
    <name type="scientific">Acaromyces ingoldii</name>
    <dbReference type="NCBI Taxonomy" id="215250"/>
    <lineage>
        <taxon>Eukaryota</taxon>
        <taxon>Fungi</taxon>
        <taxon>Dikarya</taxon>
        <taxon>Basidiomycota</taxon>
        <taxon>Ustilaginomycotina</taxon>
        <taxon>Exobasidiomycetes</taxon>
        <taxon>Exobasidiales</taxon>
        <taxon>Cryptobasidiaceae</taxon>
        <taxon>Acaromyces</taxon>
    </lineage>
</organism>
<dbReference type="Pfam" id="PF00454">
    <property type="entry name" value="PI3_PI4_kinase"/>
    <property type="match status" value="2"/>
</dbReference>
<feature type="region of interest" description="Disordered" evidence="9">
    <location>
        <begin position="354"/>
        <end position="391"/>
    </location>
</feature>
<protein>
    <recommendedName>
        <fullName evidence="2">1-phosphatidylinositol 4-kinase</fullName>
        <ecNumber evidence="2">2.7.1.67</ecNumber>
    </recommendedName>
</protein>
<accession>A0A316YCH2</accession>
<dbReference type="RefSeq" id="XP_025374375.1">
    <property type="nucleotide sequence ID" value="XM_025523727.1"/>
</dbReference>
<dbReference type="GO" id="GO:0007030">
    <property type="term" value="P:Golgi organization"/>
    <property type="evidence" value="ECO:0007669"/>
    <property type="project" value="TreeGrafter"/>
</dbReference>
<dbReference type="InParanoid" id="A0A316YCH2"/>
<keyword evidence="7" id="KW-0067">ATP-binding</keyword>
<comment type="subcellular location">
    <subcellularLocation>
        <location evidence="1">Cell membrane</location>
    </subcellularLocation>
</comment>
<keyword evidence="5" id="KW-0547">Nucleotide-binding</keyword>
<evidence type="ECO:0000256" key="3">
    <source>
        <dbReference type="ARBA" id="ARBA00022475"/>
    </source>
</evidence>
<keyword evidence="4" id="KW-0808">Transferase</keyword>